<dbReference type="EMBL" id="JBHUFV010000011">
    <property type="protein sequence ID" value="MFD1931177.1"/>
    <property type="molecule type" value="Genomic_DNA"/>
</dbReference>
<dbReference type="InterPro" id="IPR041694">
    <property type="entry name" value="ADH_N_2"/>
</dbReference>
<dbReference type="Gene3D" id="3.90.180.10">
    <property type="entry name" value="Medium-chain alcohol dehydrogenases, catalytic domain"/>
    <property type="match status" value="1"/>
</dbReference>
<accession>A0ABW4SNP1</accession>
<dbReference type="Proteomes" id="UP001597368">
    <property type="component" value="Unassembled WGS sequence"/>
</dbReference>
<evidence type="ECO:0000313" key="3">
    <source>
        <dbReference type="Proteomes" id="UP001597368"/>
    </source>
</evidence>
<keyword evidence="3" id="KW-1185">Reference proteome</keyword>
<sequence>MSVVAVMRTLMRGDADLPMPPYKTGPPLWGPAIGEVISAPGTGLSPGDLVTHNHGWREYAAVDAAEAQLSTLRRCPMWPPTSHKD</sequence>
<feature type="domain" description="Oxidoreductase N-terminal" evidence="1">
    <location>
        <begin position="1"/>
        <end position="67"/>
    </location>
</feature>
<gene>
    <name evidence="2" type="ORF">ACFSKW_06775</name>
</gene>
<comment type="caution">
    <text evidence="2">The sequence shown here is derived from an EMBL/GenBank/DDBJ whole genome shotgun (WGS) entry which is preliminary data.</text>
</comment>
<proteinExistence type="predicted"/>
<dbReference type="InterPro" id="IPR011032">
    <property type="entry name" value="GroES-like_sf"/>
</dbReference>
<evidence type="ECO:0000313" key="2">
    <source>
        <dbReference type="EMBL" id="MFD1931177.1"/>
    </source>
</evidence>
<name>A0ABW4SNP1_9ACTN</name>
<dbReference type="Pfam" id="PF16884">
    <property type="entry name" value="ADH_N_2"/>
    <property type="match status" value="1"/>
</dbReference>
<reference evidence="3" key="1">
    <citation type="journal article" date="2019" name="Int. J. Syst. Evol. Microbiol.">
        <title>The Global Catalogue of Microorganisms (GCM) 10K type strain sequencing project: providing services to taxonomists for standard genome sequencing and annotation.</title>
        <authorList>
            <consortium name="The Broad Institute Genomics Platform"/>
            <consortium name="The Broad Institute Genome Sequencing Center for Infectious Disease"/>
            <person name="Wu L."/>
            <person name="Ma J."/>
        </authorList>
    </citation>
    <scope>NUCLEOTIDE SEQUENCE [LARGE SCALE GENOMIC DNA]</scope>
    <source>
        <strain evidence="3">ICMP 6774ER</strain>
    </source>
</reference>
<organism evidence="2 3">
    <name type="scientific">Nonomuraea mangrovi</name>
    <dbReference type="NCBI Taxonomy" id="2316207"/>
    <lineage>
        <taxon>Bacteria</taxon>
        <taxon>Bacillati</taxon>
        <taxon>Actinomycetota</taxon>
        <taxon>Actinomycetes</taxon>
        <taxon>Streptosporangiales</taxon>
        <taxon>Streptosporangiaceae</taxon>
        <taxon>Nonomuraea</taxon>
    </lineage>
</organism>
<evidence type="ECO:0000259" key="1">
    <source>
        <dbReference type="Pfam" id="PF16884"/>
    </source>
</evidence>
<dbReference type="SUPFAM" id="SSF50129">
    <property type="entry name" value="GroES-like"/>
    <property type="match status" value="1"/>
</dbReference>
<dbReference type="RefSeq" id="WP_379570291.1">
    <property type="nucleotide sequence ID" value="NZ_JBHUFV010000011.1"/>
</dbReference>
<protein>
    <recommendedName>
        <fullName evidence="1">Oxidoreductase N-terminal domain-containing protein</fullName>
    </recommendedName>
</protein>